<comment type="catalytic activity">
    <reaction evidence="9">
        <text>3-oxo-(6Z,9Z,12Z,15Z,18Z,21Z)-tetracosahexaenoyl-CoA + CoA = (4Z,7Z,10Z,13Z,16Z,19Z)-docosahexaenoyl-CoA + acetyl-CoA</text>
        <dbReference type="Rhea" id="RHEA:39131"/>
        <dbReference type="ChEBI" id="CHEBI:57287"/>
        <dbReference type="ChEBI" id="CHEBI:57288"/>
        <dbReference type="ChEBI" id="CHEBI:74298"/>
        <dbReference type="ChEBI" id="CHEBI:74304"/>
    </reaction>
    <physiologicalReaction direction="left-to-right" evidence="9">
        <dbReference type="Rhea" id="RHEA:39132"/>
    </physiologicalReaction>
</comment>
<reference evidence="13 14" key="1">
    <citation type="submission" date="2021-02" db="EMBL/GenBank/DDBJ databases">
        <title>Safari Cat Assemblies.</title>
        <authorList>
            <person name="Bredemeyer K.R."/>
            <person name="Murphy W.J."/>
        </authorList>
    </citation>
    <scope>NUCLEOTIDE SEQUENCE [LARGE SCALE GENOMIC DNA]</scope>
</reference>
<dbReference type="PANTHER" id="PTHR43853">
    <property type="entry name" value="3-KETOACYL-COA THIOLASE, PEROXISOMAL"/>
    <property type="match status" value="1"/>
</dbReference>
<comment type="catalytic activity">
    <reaction evidence="11">
        <text>3-oxohexadecanedioyl-CoA + CoA = tetradecanedioyl-CoA + acetyl-CoA</text>
        <dbReference type="Rhea" id="RHEA:40343"/>
        <dbReference type="ChEBI" id="CHEBI:57287"/>
        <dbReference type="ChEBI" id="CHEBI:57288"/>
        <dbReference type="ChEBI" id="CHEBI:77081"/>
        <dbReference type="ChEBI" id="CHEBI:77084"/>
    </reaction>
    <physiologicalReaction direction="left-to-right" evidence="11">
        <dbReference type="Rhea" id="RHEA:40344"/>
    </physiologicalReaction>
</comment>
<evidence type="ECO:0000313" key="14">
    <source>
        <dbReference type="Proteomes" id="UP000823872"/>
    </source>
</evidence>
<dbReference type="Ensembl" id="ENSFCTT00005017939.1">
    <property type="protein sequence ID" value="ENSFCTP00005012068.1"/>
    <property type="gene ID" value="ENSFCTG00005006437.1"/>
</dbReference>
<keyword evidence="5" id="KW-0276">Fatty acid metabolism</keyword>
<comment type="subcellular location">
    <subcellularLocation>
        <location evidence="1">Peroxisome</location>
    </subcellularLocation>
</comment>
<dbReference type="PANTHER" id="PTHR43853:SF8">
    <property type="entry name" value="3-KETOACYL-COA THIOLASE, PEROXISOMAL"/>
    <property type="match status" value="1"/>
</dbReference>
<accession>A0ABI7WP29</accession>
<evidence type="ECO:0000256" key="9">
    <source>
        <dbReference type="ARBA" id="ARBA00036770"/>
    </source>
</evidence>
<dbReference type="InterPro" id="IPR020615">
    <property type="entry name" value="Thiolase_acyl_enz_int_AS"/>
</dbReference>
<dbReference type="Pfam" id="PF00108">
    <property type="entry name" value="Thiolase_N"/>
    <property type="match status" value="1"/>
</dbReference>
<dbReference type="SUPFAM" id="SSF53901">
    <property type="entry name" value="Thiolase-like"/>
    <property type="match status" value="2"/>
</dbReference>
<dbReference type="InterPro" id="IPR016039">
    <property type="entry name" value="Thiolase-like"/>
</dbReference>
<proteinExistence type="predicted"/>
<comment type="pathway">
    <text evidence="2">Lipid metabolism; peroxisomal fatty acid beta-oxidation.</text>
</comment>
<keyword evidence="6" id="KW-0809">Transit peptide</keyword>
<evidence type="ECO:0000256" key="7">
    <source>
        <dbReference type="ARBA" id="ARBA00023098"/>
    </source>
</evidence>
<evidence type="ECO:0000259" key="12">
    <source>
        <dbReference type="Pfam" id="PF00108"/>
    </source>
</evidence>
<dbReference type="PROSITE" id="PS00098">
    <property type="entry name" value="THIOLASE_1"/>
    <property type="match status" value="1"/>
</dbReference>
<evidence type="ECO:0000256" key="10">
    <source>
        <dbReference type="ARBA" id="ARBA00037000"/>
    </source>
</evidence>
<dbReference type="CDD" id="cd00751">
    <property type="entry name" value="thiolase"/>
    <property type="match status" value="1"/>
</dbReference>
<reference evidence="13" key="2">
    <citation type="submission" date="2025-08" db="UniProtKB">
        <authorList>
            <consortium name="Ensembl"/>
        </authorList>
    </citation>
    <scope>IDENTIFICATION</scope>
    <source>
        <strain evidence="13">breed Abyssinian</strain>
    </source>
</reference>
<evidence type="ECO:0000256" key="2">
    <source>
        <dbReference type="ARBA" id="ARBA00004846"/>
    </source>
</evidence>
<keyword evidence="8" id="KW-0576">Peroxisome</keyword>
<organism evidence="13 14">
    <name type="scientific">Felis catus</name>
    <name type="common">Cat</name>
    <name type="synonym">Felis silvestris catus</name>
    <dbReference type="NCBI Taxonomy" id="9685"/>
    <lineage>
        <taxon>Eukaryota</taxon>
        <taxon>Metazoa</taxon>
        <taxon>Chordata</taxon>
        <taxon>Craniata</taxon>
        <taxon>Vertebrata</taxon>
        <taxon>Euteleostomi</taxon>
        <taxon>Mammalia</taxon>
        <taxon>Eutheria</taxon>
        <taxon>Laurasiatheria</taxon>
        <taxon>Carnivora</taxon>
        <taxon>Feliformia</taxon>
        <taxon>Felidae</taxon>
        <taxon>Felinae</taxon>
        <taxon>Felis</taxon>
    </lineage>
</organism>
<dbReference type="InterPro" id="IPR020616">
    <property type="entry name" value="Thiolase_N"/>
</dbReference>
<evidence type="ECO:0000256" key="5">
    <source>
        <dbReference type="ARBA" id="ARBA00022832"/>
    </source>
</evidence>
<dbReference type="InterPro" id="IPR002155">
    <property type="entry name" value="Thiolase"/>
</dbReference>
<evidence type="ECO:0000256" key="4">
    <source>
        <dbReference type="ARBA" id="ARBA00022679"/>
    </source>
</evidence>
<keyword evidence="7" id="KW-0443">Lipid metabolism</keyword>
<gene>
    <name evidence="13" type="primary">ACAA1</name>
</gene>
<keyword evidence="14" id="KW-1185">Reference proteome</keyword>
<evidence type="ECO:0000256" key="11">
    <source>
        <dbReference type="ARBA" id="ARBA00049306"/>
    </source>
</evidence>
<evidence type="ECO:0000313" key="13">
    <source>
        <dbReference type="Ensembl" id="ENSFCTP00005012068.1"/>
    </source>
</evidence>
<keyword evidence="4" id="KW-0808">Transferase</keyword>
<reference evidence="13" key="3">
    <citation type="submission" date="2025-09" db="UniProtKB">
        <authorList>
            <consortium name="Ensembl"/>
        </authorList>
    </citation>
    <scope>IDENTIFICATION</scope>
    <source>
        <strain evidence="13">breed Abyssinian</strain>
    </source>
</reference>
<dbReference type="Proteomes" id="UP000823872">
    <property type="component" value="Chromosome C2"/>
</dbReference>
<evidence type="ECO:0000256" key="6">
    <source>
        <dbReference type="ARBA" id="ARBA00022946"/>
    </source>
</evidence>
<evidence type="ECO:0000256" key="1">
    <source>
        <dbReference type="ARBA" id="ARBA00004275"/>
    </source>
</evidence>
<name>A0ABI7WP29_FELCA</name>
<evidence type="ECO:0000256" key="8">
    <source>
        <dbReference type="ARBA" id="ARBA00023140"/>
    </source>
</evidence>
<protein>
    <recommendedName>
        <fullName evidence="3">acetyl-CoA C-acetyltransferase</fullName>
        <ecNumber evidence="3">2.3.1.9</ecNumber>
    </recommendedName>
</protein>
<dbReference type="Gene3D" id="3.40.47.10">
    <property type="match status" value="1"/>
</dbReference>
<dbReference type="InterPro" id="IPR050215">
    <property type="entry name" value="Thiolase-like_sf_Thiolase"/>
</dbReference>
<dbReference type="EC" id="2.3.1.9" evidence="3"/>
<dbReference type="GeneTree" id="ENSGT01030000234626"/>
<sequence length="449" mass="46336">MRRLQVVLGHLTGRPGSGWEPAPQAAPCWSGAQPVSADDVVVVHGRRTAIGRGGRGGFKDTTPDELLSAVMTAVLRDVKLSPAQLGDICVGNVLQPGAGAIMARIAQFLSDIPETVPLSTVNRQCSSGLQAVANIAGGIRNGSYDIGMACGVESMSLADRGNPGNITSRLVEKEKARDCLIPMGITSENVAERFGISREKQDTFALASQQKAARAQSKGCFQAEIVPVTTTVHDDKGTERSITVAQDEGIRPNTTMEGLAKLKPAFKKGGSTTAGEIGLGAGTGGAAALQGVLWVPGASRRGVQVELFLPALRRPNACDLPLGNSSQVSDGAAALLLARRSKAEELGLPILGVLRSYAVVGVPPDIMGIGPAYAIPVALQKAGKALPSHSGSGSDPCLSCCRWGWVGHVIGAEGRWGRPASLPKPLPDLTATSQPGPTCPCGADTPSCL</sequence>
<evidence type="ECO:0000256" key="3">
    <source>
        <dbReference type="ARBA" id="ARBA00012705"/>
    </source>
</evidence>
<feature type="domain" description="Thiolase N-terminal" evidence="12">
    <location>
        <begin position="40"/>
        <end position="278"/>
    </location>
</feature>
<comment type="catalytic activity">
    <reaction evidence="10">
        <text>2 acetyl-CoA = acetoacetyl-CoA + CoA</text>
        <dbReference type="Rhea" id="RHEA:21036"/>
        <dbReference type="ChEBI" id="CHEBI:57286"/>
        <dbReference type="ChEBI" id="CHEBI:57287"/>
        <dbReference type="ChEBI" id="CHEBI:57288"/>
        <dbReference type="EC" id="2.3.1.9"/>
    </reaction>
    <physiologicalReaction direction="right-to-left" evidence="10">
        <dbReference type="Rhea" id="RHEA:21038"/>
    </physiologicalReaction>
</comment>